<reference evidence="4 5" key="1">
    <citation type="submission" date="2024-11" db="EMBL/GenBank/DDBJ databases">
        <title>Chromosome-level genome assembly of Eucalyptus globulus Labill. provides insights into its genome evolution.</title>
        <authorList>
            <person name="Li X."/>
        </authorList>
    </citation>
    <scope>NUCLEOTIDE SEQUENCE [LARGE SCALE GENOMIC DNA]</scope>
    <source>
        <strain evidence="4">CL2024</strain>
        <tissue evidence="4">Fresh tender leaves</tissue>
    </source>
</reference>
<dbReference type="PANTHER" id="PTHR31623">
    <property type="entry name" value="F21J9.9"/>
    <property type="match status" value="1"/>
</dbReference>
<dbReference type="GO" id="GO:0016746">
    <property type="term" value="F:acyltransferase activity"/>
    <property type="evidence" value="ECO:0007669"/>
    <property type="project" value="UniProtKB-KW"/>
</dbReference>
<comment type="similarity">
    <text evidence="1">Belongs to the plant acyltransferase family.</text>
</comment>
<dbReference type="EMBL" id="JBJKBG010000007">
    <property type="protein sequence ID" value="KAL3729955.1"/>
    <property type="molecule type" value="Genomic_DNA"/>
</dbReference>
<evidence type="ECO:0000256" key="3">
    <source>
        <dbReference type="ARBA" id="ARBA00023315"/>
    </source>
</evidence>
<dbReference type="Proteomes" id="UP001634007">
    <property type="component" value="Unassembled WGS sequence"/>
</dbReference>
<gene>
    <name evidence="4" type="ORF">ACJRO7_027023</name>
</gene>
<accession>A0ABD3JQT0</accession>
<evidence type="ECO:0000313" key="5">
    <source>
        <dbReference type="Proteomes" id="UP001634007"/>
    </source>
</evidence>
<dbReference type="Pfam" id="PF02458">
    <property type="entry name" value="Transferase"/>
    <property type="match status" value="1"/>
</dbReference>
<evidence type="ECO:0000256" key="2">
    <source>
        <dbReference type="ARBA" id="ARBA00022679"/>
    </source>
</evidence>
<name>A0ABD3JQT0_EUCGL</name>
<comment type="caution">
    <text evidence="4">The sequence shown here is derived from an EMBL/GenBank/DDBJ whole genome shotgun (WGS) entry which is preliminary data.</text>
</comment>
<keyword evidence="5" id="KW-1185">Reference proteome</keyword>
<keyword evidence="2" id="KW-0808">Transferase</keyword>
<organism evidence="4 5">
    <name type="scientific">Eucalyptus globulus</name>
    <name type="common">Tasmanian blue gum</name>
    <dbReference type="NCBI Taxonomy" id="34317"/>
    <lineage>
        <taxon>Eukaryota</taxon>
        <taxon>Viridiplantae</taxon>
        <taxon>Streptophyta</taxon>
        <taxon>Embryophyta</taxon>
        <taxon>Tracheophyta</taxon>
        <taxon>Spermatophyta</taxon>
        <taxon>Magnoliopsida</taxon>
        <taxon>eudicotyledons</taxon>
        <taxon>Gunneridae</taxon>
        <taxon>Pentapetalae</taxon>
        <taxon>rosids</taxon>
        <taxon>malvids</taxon>
        <taxon>Myrtales</taxon>
        <taxon>Myrtaceae</taxon>
        <taxon>Myrtoideae</taxon>
        <taxon>Eucalypteae</taxon>
        <taxon>Eucalyptus</taxon>
    </lineage>
</organism>
<dbReference type="InterPro" id="IPR023213">
    <property type="entry name" value="CAT-like_dom_sf"/>
</dbReference>
<proteinExistence type="inferred from homology"/>
<protein>
    <submittedName>
        <fullName evidence="4">Uncharacterized protein</fullName>
    </submittedName>
</protein>
<evidence type="ECO:0000256" key="1">
    <source>
        <dbReference type="ARBA" id="ARBA00009861"/>
    </source>
</evidence>
<evidence type="ECO:0000313" key="4">
    <source>
        <dbReference type="EMBL" id="KAL3729955.1"/>
    </source>
</evidence>
<dbReference type="AlphaFoldDB" id="A0ABD3JQT0"/>
<keyword evidence="3" id="KW-0012">Acyltransferase</keyword>
<dbReference type="Gene3D" id="3.30.559.10">
    <property type="entry name" value="Chloramphenicol acetyltransferase-like domain"/>
    <property type="match status" value="2"/>
</dbReference>
<dbReference type="PANTHER" id="PTHR31623:SF83">
    <property type="entry name" value="ACETYL-COA-BENZYLALCOHOL ACETYLTRANSFERASE-LIKE"/>
    <property type="match status" value="1"/>
</dbReference>
<sequence>MKVEVQSKKLVQPSAPTPNQSRKLGLSFIDDLLFSKHAGIVYYYRARESTHEIHTLQRLHRLEESLSETLALFYPLAGRYVEEELFIDCNDQGAEVIQAKVDGTLDQLLQGDLDRDLFNSLSKFPLPAANNPLVVVQVNSFNCGGLAISLRFSHKIGDMYTMAMFMNSWATACRSGIQEVVPPNFELPSLFPVKEPALIQWPTLPFRKKFALARLKFSGQALSRLKAASHASNSSDSIANNSQRSRVEIVSALICKALITIDRATKGLLMPFVYSTSINLRERVQLKMPTNACGNFFAHITTPLAVEETEPSFNGILNLIGDAHRNAKLKYAAIADAGALCSAVTDSLRDYVGVLGRDGANVILITSWCRFPLYDSDFGWGKPDSVSNASPPLRSVGLVDSPADGGIDAWITLNHDEMALFKQDPDIVACTSS</sequence>